<comment type="subcellular location">
    <subcellularLocation>
        <location evidence="1">Endomembrane system</location>
        <topology evidence="1">Multi-pass membrane protein</topology>
    </subcellularLocation>
</comment>
<keyword evidence="5 8" id="KW-1133">Transmembrane helix</keyword>
<organism evidence="9 10">
    <name type="scientific">Streptomyces durbertensis</name>
    <dbReference type="NCBI Taxonomy" id="2448886"/>
    <lineage>
        <taxon>Bacteria</taxon>
        <taxon>Bacillati</taxon>
        <taxon>Actinomycetota</taxon>
        <taxon>Actinomycetes</taxon>
        <taxon>Kitasatosporales</taxon>
        <taxon>Streptomycetaceae</taxon>
        <taxon>Streptomyces</taxon>
    </lineage>
</organism>
<feature type="transmembrane region" description="Helical" evidence="8">
    <location>
        <begin position="159"/>
        <end position="181"/>
    </location>
</feature>
<dbReference type="PANTHER" id="PTHR23514">
    <property type="entry name" value="BYPASS OF STOP CODON PROTEIN 6"/>
    <property type="match status" value="1"/>
</dbReference>
<feature type="transmembrane region" description="Helical" evidence="8">
    <location>
        <begin position="135"/>
        <end position="153"/>
    </location>
</feature>
<keyword evidence="6 8" id="KW-0472">Membrane</keyword>
<dbReference type="Gene3D" id="1.20.1250.20">
    <property type="entry name" value="MFS general substrate transporter like domains"/>
    <property type="match status" value="1"/>
</dbReference>
<evidence type="ECO:0000256" key="6">
    <source>
        <dbReference type="ARBA" id="ARBA00023136"/>
    </source>
</evidence>
<dbReference type="InterPro" id="IPR051788">
    <property type="entry name" value="MFS_Transporter"/>
</dbReference>
<dbReference type="PANTHER" id="PTHR23514:SF3">
    <property type="entry name" value="BYPASS OF STOP CODON PROTEIN 6"/>
    <property type="match status" value="1"/>
</dbReference>
<dbReference type="InterPro" id="IPR001958">
    <property type="entry name" value="Tet-R_TetA/multi-R_MdtG-like"/>
</dbReference>
<evidence type="ECO:0000256" key="4">
    <source>
        <dbReference type="ARBA" id="ARBA00022692"/>
    </source>
</evidence>
<reference evidence="10" key="1">
    <citation type="journal article" date="2020" name="Syst. Appl. Microbiol.">
        <title>Streptomyces alkaliterrae sp. nov., isolated from an alkaline soil, and emended descriptions of Streptomyces alkaliphilus, Streptomyces calidiresistens and Streptomyces durbertensis.</title>
        <authorList>
            <person name="Swiecimska M."/>
            <person name="Golinska P."/>
            <person name="Nouioui I."/>
            <person name="Wypij M."/>
            <person name="Rai M."/>
            <person name="Sangal V."/>
            <person name="Goodfellow M."/>
        </authorList>
    </citation>
    <scope>NUCLEOTIDE SEQUENCE [LARGE SCALE GENOMIC DNA]</scope>
    <source>
        <strain evidence="10">DSM 104538</strain>
    </source>
</reference>
<dbReference type="SUPFAM" id="SSF103473">
    <property type="entry name" value="MFS general substrate transporter"/>
    <property type="match status" value="1"/>
</dbReference>
<evidence type="ECO:0000256" key="7">
    <source>
        <dbReference type="SAM" id="MobiDB-lite"/>
    </source>
</evidence>
<sequence>MSAHARAAALPSITGCLALSLLLGAATAVPGAALPLLRAAHGLAEGAGTEVVPLYNVGALAAIVVCGLARRQPGAGVSRLLLAGFAVGAAGMALAPAWWVFLLGALVAGVGFGGLVLVLNTALCRLPGRRPTVMLGLLHAAFGAGAVAGPLTAGAVDGVTVPLLVVAGGAALTARSLSLVSGVPARSGAARRSPGGGTDRRLLVALVALAFCYAGLEAGIGALMSTHLEALGRSAQSAAQLTALFWAGLTVGRLVLPVVTRGLPEPAVVVGSLAAAAVALGLTFSAGPAPVGYLCAGLAMSAVFPLVMAAADRLSHGAENSPGALLLVANLVGSAAVPPLLALAAEPARPSSFPSALLVLTLLAASAALAAARRASRPVAARPAPQNLAQPTEGSLRHDLSTAVDRSHVGALEDPHPAGRD</sequence>
<dbReference type="InterPro" id="IPR036259">
    <property type="entry name" value="MFS_trans_sf"/>
</dbReference>
<evidence type="ECO:0000256" key="5">
    <source>
        <dbReference type="ARBA" id="ARBA00022989"/>
    </source>
</evidence>
<evidence type="ECO:0000256" key="8">
    <source>
        <dbReference type="SAM" id="Phobius"/>
    </source>
</evidence>
<feature type="compositionally biased region" description="Basic and acidic residues" evidence="7">
    <location>
        <begin position="395"/>
        <end position="421"/>
    </location>
</feature>
<feature type="transmembrane region" description="Helical" evidence="8">
    <location>
        <begin position="351"/>
        <end position="372"/>
    </location>
</feature>
<keyword evidence="3" id="KW-0813">Transport</keyword>
<comment type="caution">
    <text evidence="9">The sequence shown here is derived from an EMBL/GenBank/DDBJ whole genome shotgun (WGS) entry which is preliminary data.</text>
</comment>
<protein>
    <submittedName>
        <fullName evidence="9">MFS transporter</fullName>
    </submittedName>
</protein>
<gene>
    <name evidence="9" type="ORF">GL263_03370</name>
</gene>
<dbReference type="RefSeq" id="WP_182854038.1">
    <property type="nucleotide sequence ID" value="NZ_WMLF01000027.1"/>
</dbReference>
<evidence type="ECO:0000313" key="10">
    <source>
        <dbReference type="Proteomes" id="UP000766698"/>
    </source>
</evidence>
<dbReference type="InterPro" id="IPR011701">
    <property type="entry name" value="MFS"/>
</dbReference>
<evidence type="ECO:0000256" key="1">
    <source>
        <dbReference type="ARBA" id="ARBA00004127"/>
    </source>
</evidence>
<feature type="transmembrane region" description="Helical" evidence="8">
    <location>
        <begin position="291"/>
        <end position="311"/>
    </location>
</feature>
<evidence type="ECO:0000256" key="2">
    <source>
        <dbReference type="ARBA" id="ARBA00008335"/>
    </source>
</evidence>
<feature type="transmembrane region" description="Helical" evidence="8">
    <location>
        <begin position="105"/>
        <end position="123"/>
    </location>
</feature>
<dbReference type="Pfam" id="PF07690">
    <property type="entry name" value="MFS_1"/>
    <property type="match status" value="1"/>
</dbReference>
<feature type="region of interest" description="Disordered" evidence="7">
    <location>
        <begin position="380"/>
        <end position="421"/>
    </location>
</feature>
<dbReference type="Proteomes" id="UP000766698">
    <property type="component" value="Unassembled WGS sequence"/>
</dbReference>
<name>A0ABR6EBA0_9ACTN</name>
<feature type="transmembrane region" description="Helical" evidence="8">
    <location>
        <begin position="202"/>
        <end position="225"/>
    </location>
</feature>
<feature type="transmembrane region" description="Helical" evidence="8">
    <location>
        <begin position="323"/>
        <end position="345"/>
    </location>
</feature>
<evidence type="ECO:0000313" key="9">
    <source>
        <dbReference type="EMBL" id="MBB1242615.1"/>
    </source>
</evidence>
<feature type="transmembrane region" description="Helical" evidence="8">
    <location>
        <begin position="268"/>
        <end position="285"/>
    </location>
</feature>
<feature type="transmembrane region" description="Helical" evidence="8">
    <location>
        <begin position="52"/>
        <end position="69"/>
    </location>
</feature>
<evidence type="ECO:0000256" key="3">
    <source>
        <dbReference type="ARBA" id="ARBA00022448"/>
    </source>
</evidence>
<dbReference type="PRINTS" id="PR01035">
    <property type="entry name" value="TCRTETA"/>
</dbReference>
<feature type="transmembrane region" description="Helical" evidence="8">
    <location>
        <begin position="237"/>
        <end position="256"/>
    </location>
</feature>
<accession>A0ABR6EBA0</accession>
<proteinExistence type="inferred from homology"/>
<comment type="similarity">
    <text evidence="2">Belongs to the major facilitator superfamily.</text>
</comment>
<feature type="transmembrane region" description="Helical" evidence="8">
    <location>
        <begin position="81"/>
        <end position="99"/>
    </location>
</feature>
<dbReference type="EMBL" id="WMLF01000027">
    <property type="protein sequence ID" value="MBB1242615.1"/>
    <property type="molecule type" value="Genomic_DNA"/>
</dbReference>
<keyword evidence="4 8" id="KW-0812">Transmembrane</keyword>
<keyword evidence="10" id="KW-1185">Reference proteome</keyword>